<evidence type="ECO:0000256" key="1">
    <source>
        <dbReference type="SAM" id="MobiDB-lite"/>
    </source>
</evidence>
<protein>
    <submittedName>
        <fullName evidence="2">Uncharacterized protein</fullName>
    </submittedName>
</protein>
<accession>A0ABQ8S0C3</accession>
<dbReference type="EMBL" id="JAJSOF020000038">
    <property type="protein sequence ID" value="KAJ4427381.1"/>
    <property type="molecule type" value="Genomic_DNA"/>
</dbReference>
<comment type="caution">
    <text evidence="2">The sequence shown here is derived from an EMBL/GenBank/DDBJ whole genome shotgun (WGS) entry which is preliminary data.</text>
</comment>
<evidence type="ECO:0000313" key="2">
    <source>
        <dbReference type="EMBL" id="KAJ4427381.1"/>
    </source>
</evidence>
<sequence length="238" mass="26966">MPSANPSKSTSDGTSTSCAPDNEGSQLRKVRYMVSKETLRRYAARRSETNTNGTEFDSSDARVGVVAGRKQRKCTLPLRATMCSWEDIQIDLREVGYDGRDWINLAQDRDRWQAYVRAAMNLRDWIRDEFLHLGSLSPLFTLYAMIVEDRRMVWLAAVNMTLTGGPSFLGPAAGFSRDGVVNFPNQHVWTDENSHAVEETRQQHRFSINVWPGVLSDRLRTIRATTEINWGSLSGLSY</sequence>
<feature type="compositionally biased region" description="Polar residues" evidence="1">
    <location>
        <begin position="1"/>
        <end position="25"/>
    </location>
</feature>
<organism evidence="2 3">
    <name type="scientific">Periplaneta americana</name>
    <name type="common">American cockroach</name>
    <name type="synonym">Blatta americana</name>
    <dbReference type="NCBI Taxonomy" id="6978"/>
    <lineage>
        <taxon>Eukaryota</taxon>
        <taxon>Metazoa</taxon>
        <taxon>Ecdysozoa</taxon>
        <taxon>Arthropoda</taxon>
        <taxon>Hexapoda</taxon>
        <taxon>Insecta</taxon>
        <taxon>Pterygota</taxon>
        <taxon>Neoptera</taxon>
        <taxon>Polyneoptera</taxon>
        <taxon>Dictyoptera</taxon>
        <taxon>Blattodea</taxon>
        <taxon>Blattoidea</taxon>
        <taxon>Blattidae</taxon>
        <taxon>Blattinae</taxon>
        <taxon>Periplaneta</taxon>
    </lineage>
</organism>
<dbReference type="Proteomes" id="UP001148838">
    <property type="component" value="Unassembled WGS sequence"/>
</dbReference>
<gene>
    <name evidence="2" type="ORF">ANN_25002</name>
</gene>
<reference evidence="2 3" key="1">
    <citation type="journal article" date="2022" name="Allergy">
        <title>Genome assembly and annotation of Periplaneta americana reveal a comprehensive cockroach allergen profile.</title>
        <authorList>
            <person name="Wang L."/>
            <person name="Xiong Q."/>
            <person name="Saelim N."/>
            <person name="Wang L."/>
            <person name="Nong W."/>
            <person name="Wan A.T."/>
            <person name="Shi M."/>
            <person name="Liu X."/>
            <person name="Cao Q."/>
            <person name="Hui J.H.L."/>
            <person name="Sookrung N."/>
            <person name="Leung T.F."/>
            <person name="Tungtrongchitr A."/>
            <person name="Tsui S.K.W."/>
        </authorList>
    </citation>
    <scope>NUCLEOTIDE SEQUENCE [LARGE SCALE GENOMIC DNA]</scope>
    <source>
        <strain evidence="2">PWHHKU_190912</strain>
    </source>
</reference>
<name>A0ABQ8S0C3_PERAM</name>
<feature type="region of interest" description="Disordered" evidence="1">
    <location>
        <begin position="1"/>
        <end position="27"/>
    </location>
</feature>
<keyword evidence="3" id="KW-1185">Reference proteome</keyword>
<evidence type="ECO:0000313" key="3">
    <source>
        <dbReference type="Proteomes" id="UP001148838"/>
    </source>
</evidence>
<proteinExistence type="predicted"/>